<dbReference type="Proteomes" id="UP000778523">
    <property type="component" value="Unassembled WGS sequence"/>
</dbReference>
<keyword evidence="1" id="KW-1133">Transmembrane helix</keyword>
<protein>
    <submittedName>
        <fullName evidence="2">Type II secretion system protein M</fullName>
    </submittedName>
</protein>
<organism evidence="2 3">
    <name type="scientific">Uliginosibacterium aquaticum</name>
    <dbReference type="NCBI Taxonomy" id="2731212"/>
    <lineage>
        <taxon>Bacteria</taxon>
        <taxon>Pseudomonadati</taxon>
        <taxon>Pseudomonadota</taxon>
        <taxon>Betaproteobacteria</taxon>
        <taxon>Rhodocyclales</taxon>
        <taxon>Zoogloeaceae</taxon>
        <taxon>Uliginosibacterium</taxon>
    </lineage>
</organism>
<evidence type="ECO:0000313" key="2">
    <source>
        <dbReference type="EMBL" id="NSL54098.1"/>
    </source>
</evidence>
<name>A0ABX2IIB2_9RHOO</name>
<gene>
    <name evidence="2" type="ORF">HJ583_003575</name>
</gene>
<keyword evidence="1" id="KW-0472">Membrane</keyword>
<evidence type="ECO:0000313" key="3">
    <source>
        <dbReference type="Proteomes" id="UP000778523"/>
    </source>
</evidence>
<accession>A0ABX2IIB2</accession>
<reference evidence="2 3" key="1">
    <citation type="submission" date="2020-06" db="EMBL/GenBank/DDBJ databases">
        <title>Draft genome of Uliginosibacterium sp. IMCC34675.</title>
        <authorList>
            <person name="Song J."/>
        </authorList>
    </citation>
    <scope>NUCLEOTIDE SEQUENCE [LARGE SCALE GENOMIC DNA]</scope>
    <source>
        <strain evidence="2 3">IMCC34675</strain>
    </source>
</reference>
<proteinExistence type="predicted"/>
<dbReference type="InterPro" id="IPR007690">
    <property type="entry name" value="T2SS_GspM"/>
</dbReference>
<sequence length="161" mass="18090">MKDQLILWRNAAERYWRARNRREQLVLIIGGIVLLIALYLLSLFSVQGRIESLRRRLPELALNSFEIAAGKNAAPVAPTKRGEDLRSEVFRILAEQGVQAELRGLSAERVEMTMNARAGQSLINSLNAIRLTAGARVTSLQIRTLESGEQAEATVILERRR</sequence>
<dbReference type="RefSeq" id="WP_170020552.1">
    <property type="nucleotide sequence ID" value="NZ_JABCSC020000001.1"/>
</dbReference>
<comment type="caution">
    <text evidence="2">The sequence shown here is derived from an EMBL/GenBank/DDBJ whole genome shotgun (WGS) entry which is preliminary data.</text>
</comment>
<dbReference type="Pfam" id="PF04612">
    <property type="entry name" value="T2SSM"/>
    <property type="match status" value="1"/>
</dbReference>
<keyword evidence="3" id="KW-1185">Reference proteome</keyword>
<feature type="transmembrane region" description="Helical" evidence="1">
    <location>
        <begin position="25"/>
        <end position="46"/>
    </location>
</feature>
<evidence type="ECO:0000256" key="1">
    <source>
        <dbReference type="SAM" id="Phobius"/>
    </source>
</evidence>
<dbReference type="EMBL" id="JABCSC020000001">
    <property type="protein sequence ID" value="NSL54098.1"/>
    <property type="molecule type" value="Genomic_DNA"/>
</dbReference>
<keyword evidence="1" id="KW-0812">Transmembrane</keyword>